<dbReference type="Proteomes" id="UP000010305">
    <property type="component" value="Unassembled WGS sequence"/>
</dbReference>
<evidence type="ECO:0000313" key="2">
    <source>
        <dbReference type="Proteomes" id="UP000010305"/>
    </source>
</evidence>
<proteinExistence type="predicted"/>
<dbReference type="InterPro" id="IPR007495">
    <property type="entry name" value="NqrM"/>
</dbReference>
<dbReference type="HOGENOM" id="CLU_191465_1_0_6"/>
<dbReference type="STRING" id="1123866.NT01SARS_0504"/>
<protein>
    <submittedName>
        <fullName evidence="1">ApbE family lipoprotein</fullName>
    </submittedName>
</protein>
<gene>
    <name evidence="1" type="ORF">NT01SARS_0504</name>
</gene>
<organism evidence="1 2">
    <name type="scientific">SAR86 cluster bacterium SAR86A</name>
    <dbReference type="NCBI Taxonomy" id="1123866"/>
    <lineage>
        <taxon>Bacteria</taxon>
        <taxon>Pseudomonadati</taxon>
        <taxon>Pseudomonadota</taxon>
        <taxon>Gammaproteobacteria</taxon>
        <taxon>SAR86 cluster</taxon>
    </lineage>
</organism>
<dbReference type="AlphaFoldDB" id="J4KS36"/>
<keyword evidence="1" id="KW-0449">Lipoprotein</keyword>
<reference evidence="1 2" key="1">
    <citation type="journal article" date="2012" name="ISME J.">
        <title>Genomic insights to SAR86, an abundant and uncultivated marine bacterial lineage.</title>
        <authorList>
            <person name="Dupont C.L."/>
            <person name="Rusch D.B."/>
            <person name="Yooseph S."/>
            <person name="Lombardo M.J."/>
            <person name="Richter R.A."/>
            <person name="Valas R."/>
            <person name="Novotny M."/>
            <person name="Yee-Greenbaum J."/>
            <person name="Selengut J.D."/>
            <person name="Haft D.H."/>
            <person name="Halpern A.L."/>
            <person name="Lasken R.S."/>
            <person name="Nealson K."/>
            <person name="Friedman R."/>
            <person name="Venter J.C."/>
        </authorList>
    </citation>
    <scope>NUCLEOTIDE SEQUENCE [LARGE SCALE GENOMIC DNA]</scope>
</reference>
<dbReference type="EMBL" id="JH611156">
    <property type="protein sequence ID" value="EJP72019.1"/>
    <property type="molecule type" value="Genomic_DNA"/>
</dbReference>
<evidence type="ECO:0000313" key="1">
    <source>
        <dbReference type="EMBL" id="EJP72019.1"/>
    </source>
</evidence>
<accession>J4KS36</accession>
<name>J4KS36_9GAMM</name>
<dbReference type="Pfam" id="PF04400">
    <property type="entry name" value="NqrM"/>
    <property type="match status" value="1"/>
</dbReference>
<sequence length="58" mass="6102">MSEFILGFLIIAVAFIGLATSLFFKGQPLKGSCGGIANMKDGSSCEICGRTDPEQCNN</sequence>